<reference evidence="2 3" key="1">
    <citation type="journal article" date="2016" name="Genome Announc.">
        <title>Complete Genome Sequence of Methylobacterium populi P-1M, Isolated from Pink-Pigmented Household Biofilm.</title>
        <authorList>
            <person name="Morohoshi T."/>
            <person name="Ikeda T."/>
        </authorList>
    </citation>
    <scope>NUCLEOTIDE SEQUENCE [LARGE SCALE GENOMIC DNA]</scope>
    <source>
        <strain evidence="2 3">P-1M</strain>
    </source>
</reference>
<name>A0A160PAA2_9HYPH</name>
<evidence type="ECO:0000313" key="2">
    <source>
        <dbReference type="EMBL" id="BAU89647.1"/>
    </source>
</evidence>
<dbReference type="Pfam" id="PF12728">
    <property type="entry name" value="HTH_17"/>
    <property type="match status" value="1"/>
</dbReference>
<evidence type="ECO:0000259" key="1">
    <source>
        <dbReference type="Pfam" id="PF12728"/>
    </source>
</evidence>
<dbReference type="Proteomes" id="UP000218288">
    <property type="component" value="Chromosome"/>
</dbReference>
<evidence type="ECO:0000313" key="3">
    <source>
        <dbReference type="Proteomes" id="UP000218288"/>
    </source>
</evidence>
<organism evidence="2 3">
    <name type="scientific">Methylorubrum populi</name>
    <dbReference type="NCBI Taxonomy" id="223967"/>
    <lineage>
        <taxon>Bacteria</taxon>
        <taxon>Pseudomonadati</taxon>
        <taxon>Pseudomonadota</taxon>
        <taxon>Alphaproteobacteria</taxon>
        <taxon>Hyphomicrobiales</taxon>
        <taxon>Methylobacteriaceae</taxon>
        <taxon>Methylorubrum</taxon>
    </lineage>
</organism>
<protein>
    <recommendedName>
        <fullName evidence="1">Helix-turn-helix domain-containing protein</fullName>
    </recommendedName>
</protein>
<dbReference type="InterPro" id="IPR041657">
    <property type="entry name" value="HTH_17"/>
</dbReference>
<proteinExistence type="predicted"/>
<dbReference type="EMBL" id="AP014809">
    <property type="protein sequence ID" value="BAU89647.1"/>
    <property type="molecule type" value="Genomic_DNA"/>
</dbReference>
<sequence>MPKSPLRVNAVAEERAAMSVDELAVYLRISPASAWRLLKTGKLARVKIGHRTVVRRVDADDFLARCAQASAA</sequence>
<accession>A0A160PAA2</accession>
<feature type="domain" description="Helix-turn-helix" evidence="1">
    <location>
        <begin position="18"/>
        <end position="66"/>
    </location>
</feature>
<gene>
    <name evidence="2" type="ORF">MPPM_1042</name>
</gene>
<dbReference type="AlphaFoldDB" id="A0A160PAA2"/>